<gene>
    <name evidence="2" type="ordered locus">Pogu_0446</name>
</gene>
<feature type="transmembrane region" description="Helical" evidence="1">
    <location>
        <begin position="54"/>
        <end position="71"/>
    </location>
</feature>
<dbReference type="HOGENOM" id="CLU_1551887_0_0_2"/>
<evidence type="ECO:0000313" key="3">
    <source>
        <dbReference type="Proteomes" id="UP000009062"/>
    </source>
</evidence>
<name>H6Q7P3_PYROT</name>
<keyword evidence="1" id="KW-1133">Transmembrane helix</keyword>
<feature type="transmembrane region" description="Helical" evidence="1">
    <location>
        <begin position="30"/>
        <end position="49"/>
    </location>
</feature>
<evidence type="ECO:0000256" key="1">
    <source>
        <dbReference type="SAM" id="Phobius"/>
    </source>
</evidence>
<dbReference type="EMBL" id="CP003316">
    <property type="protein sequence ID" value="AFA38473.1"/>
    <property type="molecule type" value="Genomic_DNA"/>
</dbReference>
<dbReference type="Proteomes" id="UP000009062">
    <property type="component" value="Chromosome"/>
</dbReference>
<feature type="transmembrane region" description="Helical" evidence="1">
    <location>
        <begin position="7"/>
        <end position="24"/>
    </location>
</feature>
<protein>
    <submittedName>
        <fullName evidence="2">Uncharacterized protein</fullName>
    </submittedName>
</protein>
<keyword evidence="1" id="KW-0812">Transmembrane</keyword>
<organism evidence="2 3">
    <name type="scientific">Pyrobaculum oguniense (strain DSM 13380 / JCM 10595 / TE7)</name>
    <dbReference type="NCBI Taxonomy" id="698757"/>
    <lineage>
        <taxon>Archaea</taxon>
        <taxon>Thermoproteota</taxon>
        <taxon>Thermoprotei</taxon>
        <taxon>Thermoproteales</taxon>
        <taxon>Thermoproteaceae</taxon>
        <taxon>Pyrobaculum</taxon>
    </lineage>
</organism>
<keyword evidence="3" id="KW-1185">Reference proteome</keyword>
<evidence type="ECO:0000313" key="2">
    <source>
        <dbReference type="EMBL" id="AFA38473.1"/>
    </source>
</evidence>
<feature type="transmembrane region" description="Helical" evidence="1">
    <location>
        <begin position="141"/>
        <end position="163"/>
    </location>
</feature>
<reference evidence="2 3" key="1">
    <citation type="journal article" date="2012" name="Stand. Genomic Sci.">
        <title>Complete genome sequence of Pyrobaculum oguniense.</title>
        <authorList>
            <person name="Bernick D.L."/>
            <person name="Karplus K."/>
            <person name="Lui L.M."/>
            <person name="Coker J.K."/>
            <person name="Murphy J.N."/>
            <person name="Chan P.P."/>
            <person name="Cozen A.E."/>
            <person name="Lowe T.M."/>
        </authorList>
    </citation>
    <scope>NUCLEOTIDE SEQUENCE [LARGE SCALE GENOMIC DNA]</scope>
    <source>
        <strain evidence="2 3">TE7</strain>
    </source>
</reference>
<feature type="transmembrane region" description="Helical" evidence="1">
    <location>
        <begin position="101"/>
        <end position="121"/>
    </location>
</feature>
<sequence length="172" mass="19266">MSTGKSPSFFFLILVLYSLLWFFWPWSQLVALFVAGLVFLWVLFFASFLAPSRGLVLAAGLAALPLAAAPLAEPLYLWYAVSPLVFFGLIVYAASRIYGWLWGLVFVIGSLWLHVAMLMVLDWVSGGFVQAAFRIGFDVYVRWNVSLVAALDSSALYVSCVVMRRLLRRRVA</sequence>
<keyword evidence="1" id="KW-0472">Membrane</keyword>
<dbReference type="STRING" id="698757.Pogu_0446"/>
<dbReference type="eggNOG" id="arCOG07033">
    <property type="taxonomic scope" value="Archaea"/>
</dbReference>
<proteinExistence type="predicted"/>
<dbReference type="KEGG" id="pog:Pogu_0446"/>
<accession>H6Q7P3</accession>
<feature type="transmembrane region" description="Helical" evidence="1">
    <location>
        <begin position="77"/>
        <end position="94"/>
    </location>
</feature>
<dbReference type="AlphaFoldDB" id="H6Q7P3"/>